<dbReference type="InterPro" id="IPR018389">
    <property type="entry name" value="DctP_fam"/>
</dbReference>
<dbReference type="NCBIfam" id="TIGR00787">
    <property type="entry name" value="dctP"/>
    <property type="match status" value="1"/>
</dbReference>
<keyword evidence="3 4" id="KW-0732">Signal</keyword>
<comment type="similarity">
    <text evidence="1">Belongs to the bacterial solute-binding protein 7 family.</text>
</comment>
<evidence type="ECO:0000256" key="3">
    <source>
        <dbReference type="ARBA" id="ARBA00022729"/>
    </source>
</evidence>
<dbReference type="GO" id="GO:0030288">
    <property type="term" value="C:outer membrane-bounded periplasmic space"/>
    <property type="evidence" value="ECO:0007669"/>
    <property type="project" value="InterPro"/>
</dbReference>
<dbReference type="PROSITE" id="PS51257">
    <property type="entry name" value="PROKAR_LIPOPROTEIN"/>
    <property type="match status" value="1"/>
</dbReference>
<feature type="chain" id="PRO_5012127697" evidence="4">
    <location>
        <begin position="27"/>
        <end position="336"/>
    </location>
</feature>
<evidence type="ECO:0000256" key="2">
    <source>
        <dbReference type="ARBA" id="ARBA00022448"/>
    </source>
</evidence>
<dbReference type="PANTHER" id="PTHR33376">
    <property type="match status" value="1"/>
</dbReference>
<reference evidence="5 6" key="1">
    <citation type="submission" date="2017-06" db="EMBL/GenBank/DDBJ databases">
        <authorList>
            <person name="Kim H.J."/>
            <person name="Triplett B.A."/>
        </authorList>
    </citation>
    <scope>NUCLEOTIDE SEQUENCE [LARGE SCALE GENOMIC DNA]</scope>
    <source>
        <strain evidence="5 6">SCA</strain>
    </source>
</reference>
<gene>
    <name evidence="5" type="ORF">SAMN05446037_101918</name>
</gene>
<feature type="signal peptide" evidence="4">
    <location>
        <begin position="1"/>
        <end position="26"/>
    </location>
</feature>
<protein>
    <submittedName>
        <fullName evidence="5">Tripartite ATP-independent transporter solute receptor, DctP family</fullName>
    </submittedName>
</protein>
<dbReference type="Proteomes" id="UP000198304">
    <property type="component" value="Unassembled WGS sequence"/>
</dbReference>
<sequence>MKKRITMMLCVLLIMSLVFVGCSSDAGNGAVTTPGAIVEFNVGHSASETSPVGQGLIEFKEIIEEQTDGRYVINIFHNGQLGAERDLIEGAQLGSVDMAIANQGPMTNFAPSLAAVDLPYLIRSYVHADNIFLGEIGEAFMEEIDASGLKTLGFWESGFRNLTNSKQPVNSIADVKGLKIRTMENRAHQGLWRALGADPVPMSWGEAYTGMQQGALDGQENPLSVILQMNVAEVNKHLAMTEHVYASVVFIMSPVAWNSLSPEDQAIFEEAAYEAGIYQRQVQRDMNDSALEDLQALGMQVTYPDKQEFIDASEAFKLDFGAKFEDIIKQIDVLED</sequence>
<evidence type="ECO:0000313" key="5">
    <source>
        <dbReference type="EMBL" id="SNS73765.1"/>
    </source>
</evidence>
<organism evidence="5 6">
    <name type="scientific">Anaerovirgula multivorans</name>
    <dbReference type="NCBI Taxonomy" id="312168"/>
    <lineage>
        <taxon>Bacteria</taxon>
        <taxon>Bacillati</taxon>
        <taxon>Bacillota</taxon>
        <taxon>Clostridia</taxon>
        <taxon>Peptostreptococcales</taxon>
        <taxon>Natronincolaceae</taxon>
        <taxon>Anaerovirgula</taxon>
    </lineage>
</organism>
<dbReference type="PANTHER" id="PTHR33376:SF7">
    <property type="entry name" value="C4-DICARBOXYLATE-BINDING PROTEIN DCTB"/>
    <property type="match status" value="1"/>
</dbReference>
<dbReference type="OrthoDB" id="9815946at2"/>
<name>A0A239GY11_9FIRM</name>
<keyword evidence="2" id="KW-0813">Transport</keyword>
<dbReference type="InterPro" id="IPR038404">
    <property type="entry name" value="TRAP_DctP_sf"/>
</dbReference>
<keyword evidence="5" id="KW-0675">Receptor</keyword>
<dbReference type="NCBIfam" id="NF037995">
    <property type="entry name" value="TRAP_S1"/>
    <property type="match status" value="1"/>
</dbReference>
<dbReference type="RefSeq" id="WP_089283992.1">
    <property type="nucleotide sequence ID" value="NZ_FZOJ01000019.1"/>
</dbReference>
<dbReference type="Gene3D" id="3.40.190.170">
    <property type="entry name" value="Bacterial extracellular solute-binding protein, family 7"/>
    <property type="match status" value="1"/>
</dbReference>
<dbReference type="GO" id="GO:0055085">
    <property type="term" value="P:transmembrane transport"/>
    <property type="evidence" value="ECO:0007669"/>
    <property type="project" value="InterPro"/>
</dbReference>
<dbReference type="EMBL" id="FZOJ01000019">
    <property type="protein sequence ID" value="SNS73765.1"/>
    <property type="molecule type" value="Genomic_DNA"/>
</dbReference>
<proteinExistence type="inferred from homology"/>
<dbReference type="AlphaFoldDB" id="A0A239GY11"/>
<dbReference type="Pfam" id="PF03480">
    <property type="entry name" value="DctP"/>
    <property type="match status" value="1"/>
</dbReference>
<evidence type="ECO:0000313" key="6">
    <source>
        <dbReference type="Proteomes" id="UP000198304"/>
    </source>
</evidence>
<dbReference type="CDD" id="cd13675">
    <property type="entry name" value="PBP2_TRAP_SBP_like_5"/>
    <property type="match status" value="1"/>
</dbReference>
<dbReference type="InterPro" id="IPR004682">
    <property type="entry name" value="TRAP_DctP"/>
</dbReference>
<dbReference type="PIRSF" id="PIRSF006470">
    <property type="entry name" value="DctB"/>
    <property type="match status" value="1"/>
</dbReference>
<evidence type="ECO:0000256" key="1">
    <source>
        <dbReference type="ARBA" id="ARBA00009023"/>
    </source>
</evidence>
<evidence type="ECO:0000256" key="4">
    <source>
        <dbReference type="SAM" id="SignalP"/>
    </source>
</evidence>
<keyword evidence="6" id="KW-1185">Reference proteome</keyword>
<accession>A0A239GY11</accession>